<dbReference type="Proteomes" id="UP000433652">
    <property type="component" value="Unassembled WGS sequence"/>
</dbReference>
<dbReference type="OrthoDB" id="6636761at2"/>
<gene>
    <name evidence="1" type="ORF">GRI89_12650</name>
</gene>
<dbReference type="AlphaFoldDB" id="A0A6I4SZC3"/>
<protein>
    <submittedName>
        <fullName evidence="1">Uncharacterized protein</fullName>
    </submittedName>
</protein>
<keyword evidence="2" id="KW-1185">Reference proteome</keyword>
<reference evidence="1 2" key="1">
    <citation type="submission" date="2019-12" db="EMBL/GenBank/DDBJ databases">
        <title>Genomic-based taxomic classification of the family Erythrobacteraceae.</title>
        <authorList>
            <person name="Xu L."/>
        </authorList>
    </citation>
    <scope>NUCLEOTIDE SEQUENCE [LARGE SCALE GENOMIC DNA]</scope>
    <source>
        <strain evidence="1 2">MCCC 1K01500</strain>
    </source>
</reference>
<organism evidence="1 2">
    <name type="scientific">Croceibacterium salegens</name>
    <dbReference type="NCBI Taxonomy" id="1737568"/>
    <lineage>
        <taxon>Bacteria</taxon>
        <taxon>Pseudomonadati</taxon>
        <taxon>Pseudomonadota</taxon>
        <taxon>Alphaproteobacteria</taxon>
        <taxon>Sphingomonadales</taxon>
        <taxon>Erythrobacteraceae</taxon>
        <taxon>Croceibacterium</taxon>
    </lineage>
</organism>
<name>A0A6I4SZC3_9SPHN</name>
<dbReference type="EMBL" id="WTYM01000052">
    <property type="protein sequence ID" value="MXO60387.1"/>
    <property type="molecule type" value="Genomic_DNA"/>
</dbReference>
<comment type="caution">
    <text evidence="1">The sequence shown here is derived from an EMBL/GenBank/DDBJ whole genome shotgun (WGS) entry which is preliminary data.</text>
</comment>
<evidence type="ECO:0000313" key="1">
    <source>
        <dbReference type="EMBL" id="MXO60387.1"/>
    </source>
</evidence>
<sequence length="160" mass="17899">MNSNAIIITADTFKSLPKNVQEAVLEAAFGGKISPTTARHAELLDEEDDSFAQLSPTQAREFYNGCGEKTRKALEVIAQSESRQFHLADVAKAIGVRPDELRGVWGGLTRRLYTVTGENDGYLINWERHDPVDDDEGNYIDHIGEVSELTYQSFRKLLVK</sequence>
<accession>A0A6I4SZC3</accession>
<evidence type="ECO:0000313" key="2">
    <source>
        <dbReference type="Proteomes" id="UP000433652"/>
    </source>
</evidence>
<dbReference type="RefSeq" id="WP_159796150.1">
    <property type="nucleotide sequence ID" value="NZ_WTYM01000052.1"/>
</dbReference>
<proteinExistence type="predicted"/>